<dbReference type="PANTHER" id="PTHR24960">
    <property type="entry name" value="PHOTOSYSTEM I IRON-SULFUR CENTER-RELATED"/>
    <property type="match status" value="1"/>
</dbReference>
<proteinExistence type="predicted"/>
<reference evidence="8 9" key="1">
    <citation type="journal article" date="2009" name="PLoS ONE">
        <title>Genome analysis of the anaerobic thermohalophilic bacterium Halothermothrix orenii.</title>
        <authorList>
            <person name="Mavromatis K."/>
            <person name="Ivanova N."/>
            <person name="Anderson I."/>
            <person name="Lykidis A."/>
            <person name="Hooper S.D."/>
            <person name="Sun H."/>
            <person name="Kunin V."/>
            <person name="Lapidus A."/>
            <person name="Hugenholtz P."/>
            <person name="Patel B."/>
            <person name="Kyrpides N.C."/>
        </authorList>
    </citation>
    <scope>NUCLEOTIDE SEQUENCE [LARGE SCALE GENOMIC DNA]</scope>
    <source>
        <strain evidence="9">H 168 / OCM 544 / DSM 9562</strain>
    </source>
</reference>
<dbReference type="InterPro" id="IPR017896">
    <property type="entry name" value="4Fe4S_Fe-S-bd"/>
</dbReference>
<gene>
    <name evidence="8" type="ordered locus">Hore_03080</name>
</gene>
<evidence type="ECO:0000259" key="7">
    <source>
        <dbReference type="PROSITE" id="PS51379"/>
    </source>
</evidence>
<keyword evidence="6" id="KW-0411">Iron-sulfur</keyword>
<dbReference type="STRING" id="373903.Hore_03080"/>
<evidence type="ECO:0000256" key="5">
    <source>
        <dbReference type="ARBA" id="ARBA00023004"/>
    </source>
</evidence>
<dbReference type="OrthoDB" id="9807879at2"/>
<keyword evidence="9" id="KW-1185">Reference proteome</keyword>
<protein>
    <recommendedName>
        <fullName evidence="2">Ferredoxin</fullName>
    </recommendedName>
</protein>
<keyword evidence="5" id="KW-0408">Iron</keyword>
<evidence type="ECO:0000256" key="1">
    <source>
        <dbReference type="ARBA" id="ARBA00003532"/>
    </source>
</evidence>
<evidence type="ECO:0000313" key="8">
    <source>
        <dbReference type="EMBL" id="ACL69069.1"/>
    </source>
</evidence>
<feature type="domain" description="4Fe-4S ferredoxin-type" evidence="7">
    <location>
        <begin position="342"/>
        <end position="370"/>
    </location>
</feature>
<name>B8D1J2_HALOH</name>
<evidence type="ECO:0000256" key="3">
    <source>
        <dbReference type="ARBA" id="ARBA00022485"/>
    </source>
</evidence>
<keyword evidence="4" id="KW-0479">Metal-binding</keyword>
<feature type="domain" description="4Fe-4S ferredoxin-type" evidence="7">
    <location>
        <begin position="312"/>
        <end position="341"/>
    </location>
</feature>
<dbReference type="GO" id="GO:0051539">
    <property type="term" value="F:4 iron, 4 sulfur cluster binding"/>
    <property type="evidence" value="ECO:0007669"/>
    <property type="project" value="UniProtKB-KW"/>
</dbReference>
<dbReference type="PROSITE" id="PS51379">
    <property type="entry name" value="4FE4S_FER_2"/>
    <property type="match status" value="2"/>
</dbReference>
<dbReference type="InterPro" id="IPR050157">
    <property type="entry name" value="PSI_iron-sulfur_center"/>
</dbReference>
<organism evidence="8 9">
    <name type="scientific">Halothermothrix orenii (strain H 168 / OCM 544 / DSM 9562)</name>
    <dbReference type="NCBI Taxonomy" id="373903"/>
    <lineage>
        <taxon>Bacteria</taxon>
        <taxon>Bacillati</taxon>
        <taxon>Bacillota</taxon>
        <taxon>Clostridia</taxon>
        <taxon>Halanaerobiales</taxon>
        <taxon>Halothermotrichaceae</taxon>
        <taxon>Halothermothrix</taxon>
    </lineage>
</organism>
<dbReference type="InterPro" id="IPR007160">
    <property type="entry name" value="DUF362"/>
</dbReference>
<keyword evidence="3" id="KW-0004">4Fe-4S</keyword>
<dbReference type="eggNOG" id="COG1143">
    <property type="taxonomic scope" value="Bacteria"/>
</dbReference>
<dbReference type="PANTHER" id="PTHR24960:SF76">
    <property type="entry name" value="4FE-4S FERREDOXIN-TYPE DOMAIN-CONTAINING PROTEIN"/>
    <property type="match status" value="1"/>
</dbReference>
<dbReference type="AlphaFoldDB" id="B8D1J2"/>
<evidence type="ECO:0000313" key="9">
    <source>
        <dbReference type="Proteomes" id="UP000000719"/>
    </source>
</evidence>
<dbReference type="Pfam" id="PF13237">
    <property type="entry name" value="Fer4_10"/>
    <property type="match status" value="1"/>
</dbReference>
<dbReference type="Gene3D" id="3.30.70.20">
    <property type="match status" value="1"/>
</dbReference>
<evidence type="ECO:0000256" key="6">
    <source>
        <dbReference type="ARBA" id="ARBA00023014"/>
    </source>
</evidence>
<dbReference type="PROSITE" id="PS00198">
    <property type="entry name" value="4FE4S_FER_1"/>
    <property type="match status" value="1"/>
</dbReference>
<dbReference type="Pfam" id="PF04015">
    <property type="entry name" value="DUF362"/>
    <property type="match status" value="1"/>
</dbReference>
<dbReference type="EMBL" id="CP001098">
    <property type="protein sequence ID" value="ACL69069.1"/>
    <property type="molecule type" value="Genomic_DNA"/>
</dbReference>
<dbReference type="Proteomes" id="UP000000719">
    <property type="component" value="Chromosome"/>
</dbReference>
<comment type="function">
    <text evidence="1">Ferredoxins are iron-sulfur proteins that transfer electrons in a wide variety of metabolic reactions.</text>
</comment>
<sequence>MERVSVIKCDSYKGVEEKVVSAVKLLGGIEKFVKPGQKVLLKVNLLMGKPPDKAITTHPRVVKAVGELVKQAGGQVIIGDSPGGPFTKNALRKIYRVTGMEEVAEELGAELNYDVEQEKVEYRSGIITKSFIVGKYITGADVIINIPKLKTHGMTMYTGAVKNLYGAIPGLLKADYHLRMPELSHFSQMLIDLAFCVKPALNIMDGIIGMEGDGPSGGTPRKFGYILASASPLGLDVAALFLMGVRPLNKVPLIKAARERGEVADITDINLVGDKLYPLDDVEIPQGDRVSNLLDKRLPGPLANILGYLLRPRPVFDHGRCTGCQVCFKHCPAKTIEMVAGKPEVNLNNCIRCFCCQELCPYNAVDIKRPLLGRLIF</sequence>
<dbReference type="HOGENOM" id="CLU_058393_1_0_9"/>
<accession>B8D1J2</accession>
<evidence type="ECO:0000256" key="2">
    <source>
        <dbReference type="ARBA" id="ARBA00013529"/>
    </source>
</evidence>
<dbReference type="GO" id="GO:0046872">
    <property type="term" value="F:metal ion binding"/>
    <property type="evidence" value="ECO:0007669"/>
    <property type="project" value="UniProtKB-KW"/>
</dbReference>
<dbReference type="eggNOG" id="COG2006">
    <property type="taxonomic scope" value="Bacteria"/>
</dbReference>
<dbReference type="RefSeq" id="WP_012635257.1">
    <property type="nucleotide sequence ID" value="NC_011899.1"/>
</dbReference>
<evidence type="ECO:0000256" key="4">
    <source>
        <dbReference type="ARBA" id="ARBA00022723"/>
    </source>
</evidence>
<dbReference type="SUPFAM" id="SSF54862">
    <property type="entry name" value="4Fe-4S ferredoxins"/>
    <property type="match status" value="1"/>
</dbReference>
<dbReference type="InterPro" id="IPR017900">
    <property type="entry name" value="4Fe4S_Fe_S_CS"/>
</dbReference>
<dbReference type="KEGG" id="hor:Hore_03080"/>